<dbReference type="Gene3D" id="3.30.450.30">
    <property type="entry name" value="Dynein light chain 2a, cytoplasmic"/>
    <property type="match status" value="1"/>
</dbReference>
<dbReference type="EMBL" id="BAAAQK010000003">
    <property type="protein sequence ID" value="GAA1834513.1"/>
    <property type="molecule type" value="Genomic_DNA"/>
</dbReference>
<evidence type="ECO:0000259" key="2">
    <source>
        <dbReference type="SMART" id="SM00960"/>
    </source>
</evidence>
<organism evidence="3 4">
    <name type="scientific">Pseudonocardia ailaonensis</name>
    <dbReference type="NCBI Taxonomy" id="367279"/>
    <lineage>
        <taxon>Bacteria</taxon>
        <taxon>Bacillati</taxon>
        <taxon>Actinomycetota</taxon>
        <taxon>Actinomycetes</taxon>
        <taxon>Pseudonocardiales</taxon>
        <taxon>Pseudonocardiaceae</taxon>
        <taxon>Pseudonocardia</taxon>
    </lineage>
</organism>
<keyword evidence="4" id="KW-1185">Reference proteome</keyword>
<feature type="domain" description="Roadblock/LAMTOR2" evidence="2">
    <location>
        <begin position="51"/>
        <end position="143"/>
    </location>
</feature>
<dbReference type="SUPFAM" id="SSF103196">
    <property type="entry name" value="Roadblock/LC7 domain"/>
    <property type="match status" value="1"/>
</dbReference>
<evidence type="ECO:0000313" key="3">
    <source>
        <dbReference type="EMBL" id="GAA1834513.1"/>
    </source>
</evidence>
<name>A0ABN2MR35_9PSEU</name>
<feature type="region of interest" description="Disordered" evidence="1">
    <location>
        <begin position="1"/>
        <end position="29"/>
    </location>
</feature>
<gene>
    <name evidence="3" type="ORF">GCM10009836_10970</name>
</gene>
<dbReference type="SMART" id="SM00960">
    <property type="entry name" value="Robl_LC7"/>
    <property type="match status" value="1"/>
</dbReference>
<feature type="compositionally biased region" description="Basic and acidic residues" evidence="1">
    <location>
        <begin position="1"/>
        <end position="11"/>
    </location>
</feature>
<dbReference type="Proteomes" id="UP001500449">
    <property type="component" value="Unassembled WGS sequence"/>
</dbReference>
<comment type="caution">
    <text evidence="3">The sequence shown here is derived from an EMBL/GenBank/DDBJ whole genome shotgun (WGS) entry which is preliminary data.</text>
</comment>
<protein>
    <recommendedName>
        <fullName evidence="2">Roadblock/LAMTOR2 domain-containing protein</fullName>
    </recommendedName>
</protein>
<dbReference type="RefSeq" id="WP_344412977.1">
    <property type="nucleotide sequence ID" value="NZ_BAAAQK010000003.1"/>
</dbReference>
<evidence type="ECO:0000313" key="4">
    <source>
        <dbReference type="Proteomes" id="UP001500449"/>
    </source>
</evidence>
<accession>A0ABN2MR35</accession>
<sequence length="171" mass="17467">MTTGTTHEHTDGLATDPHGLAVVPAQRDPRDVLRDPRDPREFVRDALHIALSEVLDDAIGVSGALVATPDGMLVASDFRGMATGAGGAEPEVVAALSAAAAGLGAQFANVLLLGEASSTVVQGARGCVAVQQLPGRGVLVLFGNDGPNVARLHLAARQAVPRIEAALREEA</sequence>
<proteinExistence type="predicted"/>
<dbReference type="InterPro" id="IPR004942">
    <property type="entry name" value="Roadblock/LAMTOR2_dom"/>
</dbReference>
<evidence type="ECO:0000256" key="1">
    <source>
        <dbReference type="SAM" id="MobiDB-lite"/>
    </source>
</evidence>
<reference evidence="3 4" key="1">
    <citation type="journal article" date="2019" name="Int. J. Syst. Evol. Microbiol.">
        <title>The Global Catalogue of Microorganisms (GCM) 10K type strain sequencing project: providing services to taxonomists for standard genome sequencing and annotation.</title>
        <authorList>
            <consortium name="The Broad Institute Genomics Platform"/>
            <consortium name="The Broad Institute Genome Sequencing Center for Infectious Disease"/>
            <person name="Wu L."/>
            <person name="Ma J."/>
        </authorList>
    </citation>
    <scope>NUCLEOTIDE SEQUENCE [LARGE SCALE GENOMIC DNA]</scope>
    <source>
        <strain evidence="3 4">JCM 16009</strain>
    </source>
</reference>